<protein>
    <submittedName>
        <fullName evidence="1">Uncharacterized protein</fullName>
    </submittedName>
</protein>
<dbReference type="PANTHER" id="PTHR47871">
    <property type="entry name" value="NAC DOMAIN-CONTAINING PROTEIN 8"/>
    <property type="match status" value="1"/>
</dbReference>
<proteinExistence type="predicted"/>
<reference evidence="1" key="1">
    <citation type="submission" date="2018-02" db="EMBL/GenBank/DDBJ databases">
        <authorList>
            <person name="Cohen D.B."/>
            <person name="Kent A.D."/>
        </authorList>
    </citation>
    <scope>NUCLEOTIDE SEQUENCE</scope>
</reference>
<dbReference type="PANTHER" id="PTHR47871:SF2">
    <property type="entry name" value="OS03G0221300 PROTEIN"/>
    <property type="match status" value="1"/>
</dbReference>
<sequence length="179" mass="20121">MTQMLLISSVLNVIVLERPEYGYATYFFEIVDSLPVDWQIKRLVTAMRLSSCGRVSLIENKALVTHTANNANGLEKEASEMTGSSSESVVKVGEDLTQGEAKVLMEYGWLPNSGLGTMLNYYDRVVHDRKNEKDSSEWRSKIAKMLMDGYNGGIMVATNIPKKVENYVISENPEIKLEF</sequence>
<dbReference type="EMBL" id="OIVN01000312">
    <property type="protein sequence ID" value="SPC78093.1"/>
    <property type="molecule type" value="Genomic_DNA"/>
</dbReference>
<organism evidence="1">
    <name type="scientific">Fagus sylvatica</name>
    <name type="common">Beechnut</name>
    <dbReference type="NCBI Taxonomy" id="28930"/>
    <lineage>
        <taxon>Eukaryota</taxon>
        <taxon>Viridiplantae</taxon>
        <taxon>Streptophyta</taxon>
        <taxon>Embryophyta</taxon>
        <taxon>Tracheophyta</taxon>
        <taxon>Spermatophyta</taxon>
        <taxon>Magnoliopsida</taxon>
        <taxon>eudicotyledons</taxon>
        <taxon>Gunneridae</taxon>
        <taxon>Pentapetalae</taxon>
        <taxon>rosids</taxon>
        <taxon>fabids</taxon>
        <taxon>Fagales</taxon>
        <taxon>Fagaceae</taxon>
        <taxon>Fagus</taxon>
    </lineage>
</organism>
<name>A0A2N9ETG6_FAGSY</name>
<accession>A0A2N9ETG6</accession>
<evidence type="ECO:0000313" key="1">
    <source>
        <dbReference type="EMBL" id="SPC78093.1"/>
    </source>
</evidence>
<dbReference type="AlphaFoldDB" id="A0A2N9ETG6"/>
<gene>
    <name evidence="1" type="ORF">FSB_LOCUS5975</name>
</gene>